<reference evidence="2 5" key="2">
    <citation type="submission" date="2021-01" db="EMBL/GenBank/DDBJ databases">
        <title>Whole genome shotgun sequence of Actinoplanes lobatus NBRC 12513.</title>
        <authorList>
            <person name="Komaki H."/>
            <person name="Tamura T."/>
        </authorList>
    </citation>
    <scope>NUCLEOTIDE SEQUENCE [LARGE SCALE GENOMIC DNA]</scope>
    <source>
        <strain evidence="2 5">NBRC 12513</strain>
    </source>
</reference>
<dbReference type="Proteomes" id="UP000590511">
    <property type="component" value="Unassembled WGS sequence"/>
</dbReference>
<keyword evidence="5" id="KW-1185">Reference proteome</keyword>
<evidence type="ECO:0000313" key="3">
    <source>
        <dbReference type="EMBL" id="MBB4747678.1"/>
    </source>
</evidence>
<evidence type="ECO:0000313" key="4">
    <source>
        <dbReference type="Proteomes" id="UP000590511"/>
    </source>
</evidence>
<dbReference type="RefSeq" id="WP_188120285.1">
    <property type="nucleotide sequence ID" value="NZ_BOMP01000035.1"/>
</dbReference>
<dbReference type="AlphaFoldDB" id="A0A7W7MEX9"/>
<feature type="region of interest" description="Disordered" evidence="1">
    <location>
        <begin position="1"/>
        <end position="21"/>
    </location>
</feature>
<dbReference type="EMBL" id="JACHNC010000001">
    <property type="protein sequence ID" value="MBB4747678.1"/>
    <property type="molecule type" value="Genomic_DNA"/>
</dbReference>
<gene>
    <name evidence="2" type="ORF">Alo02nite_26560</name>
    <name evidence="3" type="ORF">BJ964_001839</name>
</gene>
<evidence type="ECO:0000313" key="5">
    <source>
        <dbReference type="Proteomes" id="UP000631312"/>
    </source>
</evidence>
<evidence type="ECO:0000256" key="1">
    <source>
        <dbReference type="SAM" id="MobiDB-lite"/>
    </source>
</evidence>
<protein>
    <submittedName>
        <fullName evidence="3">Uncharacterized protein</fullName>
    </submittedName>
</protein>
<accession>A0A7W7MEX9</accession>
<sequence>MSDIPNGGRRQVAPRQTMESPKQVTLQFLDDTWERLLNSLERLEQVSEGYRNLTATRLDQHPDRDRITESELDVRWEVHLQIKSLERIIKPVIEDAEWMIADFLRWFGGRARRPLAVTDEYAVPVLHCVMDHPYELPDLDEVVPTERDILDAAEALGRGLHESDKIEERFLADSGLEATRHLHTRAHSRSSGLVRLSELNRKLAVHLAYLIDHPQPAKEEPR</sequence>
<evidence type="ECO:0000313" key="2">
    <source>
        <dbReference type="EMBL" id="GIE39758.1"/>
    </source>
</evidence>
<proteinExistence type="predicted"/>
<organism evidence="3 4">
    <name type="scientific">Actinoplanes lobatus</name>
    <dbReference type="NCBI Taxonomy" id="113568"/>
    <lineage>
        <taxon>Bacteria</taxon>
        <taxon>Bacillati</taxon>
        <taxon>Actinomycetota</taxon>
        <taxon>Actinomycetes</taxon>
        <taxon>Micromonosporales</taxon>
        <taxon>Micromonosporaceae</taxon>
        <taxon>Actinoplanes</taxon>
    </lineage>
</organism>
<dbReference type="Proteomes" id="UP000631312">
    <property type="component" value="Unassembled WGS sequence"/>
</dbReference>
<name>A0A7W7MEX9_9ACTN</name>
<dbReference type="EMBL" id="BOMP01000035">
    <property type="protein sequence ID" value="GIE39758.1"/>
    <property type="molecule type" value="Genomic_DNA"/>
</dbReference>
<reference evidence="3 4" key="1">
    <citation type="submission" date="2020-08" db="EMBL/GenBank/DDBJ databases">
        <title>Sequencing the genomes of 1000 actinobacteria strains.</title>
        <authorList>
            <person name="Klenk H.-P."/>
        </authorList>
    </citation>
    <scope>NUCLEOTIDE SEQUENCE [LARGE SCALE GENOMIC DNA]</scope>
    <source>
        <strain evidence="3 4">DSM 43150</strain>
    </source>
</reference>
<comment type="caution">
    <text evidence="3">The sequence shown here is derived from an EMBL/GenBank/DDBJ whole genome shotgun (WGS) entry which is preliminary data.</text>
</comment>